<dbReference type="SUPFAM" id="SSF55331">
    <property type="entry name" value="Tautomerase/MIF"/>
    <property type="match status" value="1"/>
</dbReference>
<comment type="subcellular location">
    <subcellularLocation>
        <location evidence="1">Secreted</location>
    </subcellularLocation>
</comment>
<evidence type="ECO:0000256" key="6">
    <source>
        <dbReference type="ARBA" id="ARBA00022771"/>
    </source>
</evidence>
<evidence type="ECO:0000256" key="16">
    <source>
        <dbReference type="PROSITE-ProRule" id="PRU00027"/>
    </source>
</evidence>
<evidence type="ECO:0000259" key="18">
    <source>
        <dbReference type="PROSITE" id="PS50808"/>
    </source>
</evidence>
<dbReference type="SMART" id="SM00614">
    <property type="entry name" value="ZnF_BED"/>
    <property type="match status" value="2"/>
</dbReference>
<feature type="region of interest" description="Disordered" evidence="17">
    <location>
        <begin position="1"/>
        <end position="25"/>
    </location>
</feature>
<feature type="domain" description="BED-type" evidence="18">
    <location>
        <begin position="174"/>
        <end position="222"/>
    </location>
</feature>
<evidence type="ECO:0000256" key="7">
    <source>
        <dbReference type="ARBA" id="ARBA00022833"/>
    </source>
</evidence>
<evidence type="ECO:0000256" key="10">
    <source>
        <dbReference type="ARBA" id="ARBA00036823"/>
    </source>
</evidence>
<feature type="compositionally biased region" description="Basic and acidic residues" evidence="17">
    <location>
        <begin position="1"/>
        <end position="21"/>
    </location>
</feature>
<keyword evidence="4" id="KW-0964">Secreted</keyword>
<dbReference type="InterPro" id="IPR001398">
    <property type="entry name" value="Macrophage_inhib_fac"/>
</dbReference>
<evidence type="ECO:0000256" key="15">
    <source>
        <dbReference type="ARBA" id="ARBA00042730"/>
    </source>
</evidence>
<evidence type="ECO:0000256" key="9">
    <source>
        <dbReference type="ARBA" id="ARBA00036735"/>
    </source>
</evidence>
<accession>A0ABQ9ZHT1</accession>
<dbReference type="PANTHER" id="PTHR11954:SF6">
    <property type="entry name" value="MACROPHAGE MIGRATION INHIBITORY FACTOR"/>
    <property type="match status" value="1"/>
</dbReference>
<dbReference type="Gene3D" id="3.30.429.10">
    <property type="entry name" value="Macrophage Migration Inhibitory Factor"/>
    <property type="match status" value="1"/>
</dbReference>
<comment type="catalytic activity">
    <reaction evidence="10">
        <text>L-dopachrome = 5,6-dihydroxyindole-2-carboxylate</text>
        <dbReference type="Rhea" id="RHEA:13041"/>
        <dbReference type="ChEBI" id="CHEBI:16875"/>
        <dbReference type="ChEBI" id="CHEBI:57509"/>
        <dbReference type="EC" id="5.3.3.12"/>
    </reaction>
</comment>
<keyword evidence="7" id="KW-0862">Zinc</keyword>
<gene>
    <name evidence="19" type="ORF">OUZ56_024721</name>
</gene>
<keyword evidence="6 16" id="KW-0863">Zinc-finger</keyword>
<comment type="similarity">
    <text evidence="2">Belongs to the MIF family.</text>
</comment>
<name>A0ABQ9ZHT1_9CRUS</name>
<dbReference type="PROSITE" id="PS50808">
    <property type="entry name" value="ZF_BED"/>
    <property type="match status" value="2"/>
</dbReference>
<evidence type="ECO:0000256" key="5">
    <source>
        <dbReference type="ARBA" id="ARBA00022723"/>
    </source>
</evidence>
<evidence type="ECO:0000256" key="17">
    <source>
        <dbReference type="SAM" id="MobiDB-lite"/>
    </source>
</evidence>
<dbReference type="EMBL" id="JAOYFB010000004">
    <property type="protein sequence ID" value="KAK4012481.1"/>
    <property type="molecule type" value="Genomic_DNA"/>
</dbReference>
<evidence type="ECO:0000256" key="4">
    <source>
        <dbReference type="ARBA" id="ARBA00022525"/>
    </source>
</evidence>
<dbReference type="PANTHER" id="PTHR11954">
    <property type="entry name" value="D-DOPACHROME DECARBOXYLASE"/>
    <property type="match status" value="1"/>
</dbReference>
<evidence type="ECO:0000256" key="2">
    <source>
        <dbReference type="ARBA" id="ARBA00005851"/>
    </source>
</evidence>
<evidence type="ECO:0000313" key="20">
    <source>
        <dbReference type="Proteomes" id="UP001234178"/>
    </source>
</evidence>
<evidence type="ECO:0000256" key="8">
    <source>
        <dbReference type="ARBA" id="ARBA00023235"/>
    </source>
</evidence>
<reference evidence="19 20" key="1">
    <citation type="journal article" date="2023" name="Nucleic Acids Res.">
        <title>The hologenome of Daphnia magna reveals possible DNA methylation and microbiome-mediated evolution of the host genome.</title>
        <authorList>
            <person name="Chaturvedi A."/>
            <person name="Li X."/>
            <person name="Dhandapani V."/>
            <person name="Marshall H."/>
            <person name="Kissane S."/>
            <person name="Cuenca-Cambronero M."/>
            <person name="Asole G."/>
            <person name="Calvet F."/>
            <person name="Ruiz-Romero M."/>
            <person name="Marangio P."/>
            <person name="Guigo R."/>
            <person name="Rago D."/>
            <person name="Mirbahai L."/>
            <person name="Eastwood N."/>
            <person name="Colbourne J.K."/>
            <person name="Zhou J."/>
            <person name="Mallon E."/>
            <person name="Orsini L."/>
        </authorList>
    </citation>
    <scope>NUCLEOTIDE SEQUENCE [LARGE SCALE GENOMIC DNA]</scope>
    <source>
        <strain evidence="19">LRV0_1</strain>
    </source>
</reference>
<dbReference type="Proteomes" id="UP001234178">
    <property type="component" value="Unassembled WGS sequence"/>
</dbReference>
<evidence type="ECO:0000256" key="1">
    <source>
        <dbReference type="ARBA" id="ARBA00004613"/>
    </source>
</evidence>
<dbReference type="EC" id="5.3.3.12" evidence="11"/>
<evidence type="ECO:0000256" key="13">
    <source>
        <dbReference type="ARBA" id="ARBA00041631"/>
    </source>
</evidence>
<dbReference type="InterPro" id="IPR003656">
    <property type="entry name" value="Znf_BED"/>
</dbReference>
<dbReference type="SUPFAM" id="SSF57667">
    <property type="entry name" value="beta-beta-alpha zinc fingers"/>
    <property type="match status" value="2"/>
</dbReference>
<dbReference type="InterPro" id="IPR014347">
    <property type="entry name" value="Tautomerase/MIF_sf"/>
</dbReference>
<keyword evidence="3" id="KW-0202">Cytokine</keyword>
<comment type="caution">
    <text evidence="19">The sequence shown here is derived from an EMBL/GenBank/DDBJ whole genome shotgun (WGS) entry which is preliminary data.</text>
</comment>
<comment type="catalytic activity">
    <reaction evidence="9">
        <text>3-phenylpyruvate = enol-phenylpyruvate</text>
        <dbReference type="Rhea" id="RHEA:17097"/>
        <dbReference type="ChEBI" id="CHEBI:16815"/>
        <dbReference type="ChEBI" id="CHEBI:18005"/>
        <dbReference type="EC" id="5.3.2.1"/>
    </reaction>
</comment>
<proteinExistence type="inferred from homology"/>
<dbReference type="Pfam" id="PF01187">
    <property type="entry name" value="MIF"/>
    <property type="match status" value="1"/>
</dbReference>
<sequence length="356" mass="40351">MAEHSENEDSLSKDAINEPPRKKGRKNREKVSWVWQYFIQEGNVAVCQFCEASLSIASTTTLKYHLNHLHKDLIVEGEPNVNESKPKIQVTSISSQSPLKNNENVTANPTLKKNFIKETSAFISKMLGKPSNIRIVQVIEEEETINIENRRKDSPMKEYVGAVPPRNKARKHREKVSWVWQYFRKEGSMAICQFCQASLSSASTTTLSYHLNHLHKDSITHATVTTESSRTQPEIVQSEPEILLFPEISSMPHLKITTNITKNCVPVDFLNETSALVSKMLDKPENASIVTVVPDRIMMWGGENGPCAIIRLRGIGKLEEDDNTNLRIQLGEHLEKHLGIPPSRMLIHNDTRTAYF</sequence>
<feature type="domain" description="BED-type" evidence="18">
    <location>
        <begin position="29"/>
        <end position="77"/>
    </location>
</feature>
<keyword evidence="5" id="KW-0479">Metal-binding</keyword>
<dbReference type="EC" id="5.3.2.1" evidence="12"/>
<keyword evidence="20" id="KW-1185">Reference proteome</keyword>
<evidence type="ECO:0000256" key="11">
    <source>
        <dbReference type="ARBA" id="ARBA00038932"/>
    </source>
</evidence>
<evidence type="ECO:0000313" key="19">
    <source>
        <dbReference type="EMBL" id="KAK4012481.1"/>
    </source>
</evidence>
<protein>
    <recommendedName>
        <fullName evidence="15">L-dopachrome isomerase</fullName>
        <ecNumber evidence="12">5.3.2.1</ecNumber>
        <ecNumber evidence="11">5.3.3.12</ecNumber>
    </recommendedName>
    <alternativeName>
        <fullName evidence="13">L-dopachrome tautomerase</fullName>
    </alternativeName>
    <alternativeName>
        <fullName evidence="14">Phenylpyruvate tautomerase</fullName>
    </alternativeName>
</protein>
<dbReference type="Pfam" id="PF02892">
    <property type="entry name" value="zf-BED"/>
    <property type="match status" value="2"/>
</dbReference>
<evidence type="ECO:0000256" key="14">
    <source>
        <dbReference type="ARBA" id="ARBA00041912"/>
    </source>
</evidence>
<keyword evidence="8" id="KW-0413">Isomerase</keyword>
<dbReference type="InterPro" id="IPR036236">
    <property type="entry name" value="Znf_C2H2_sf"/>
</dbReference>
<evidence type="ECO:0000256" key="3">
    <source>
        <dbReference type="ARBA" id="ARBA00022514"/>
    </source>
</evidence>
<organism evidence="19 20">
    <name type="scientific">Daphnia magna</name>
    <dbReference type="NCBI Taxonomy" id="35525"/>
    <lineage>
        <taxon>Eukaryota</taxon>
        <taxon>Metazoa</taxon>
        <taxon>Ecdysozoa</taxon>
        <taxon>Arthropoda</taxon>
        <taxon>Crustacea</taxon>
        <taxon>Branchiopoda</taxon>
        <taxon>Diplostraca</taxon>
        <taxon>Cladocera</taxon>
        <taxon>Anomopoda</taxon>
        <taxon>Daphniidae</taxon>
        <taxon>Daphnia</taxon>
    </lineage>
</organism>
<evidence type="ECO:0000256" key="12">
    <source>
        <dbReference type="ARBA" id="ARBA00039086"/>
    </source>
</evidence>